<dbReference type="InterPro" id="IPR006566">
    <property type="entry name" value="FBD"/>
</dbReference>
<evidence type="ECO:0000259" key="1">
    <source>
        <dbReference type="Pfam" id="PF08387"/>
    </source>
</evidence>
<dbReference type="PANTHER" id="PTHR32141">
    <property type="match status" value="1"/>
</dbReference>
<dbReference type="Gramene" id="TuG1812G0100004452.01.T01">
    <property type="protein sequence ID" value="TuG1812G0100004452.01.T01"/>
    <property type="gene ID" value="TuG1812G0100004452.01"/>
</dbReference>
<keyword evidence="4" id="KW-1185">Reference proteome</keyword>
<reference evidence="3" key="2">
    <citation type="submission" date="2018-03" db="EMBL/GenBank/DDBJ databases">
        <title>The Triticum urartu genome reveals the dynamic nature of wheat genome evolution.</title>
        <authorList>
            <person name="Ling H."/>
            <person name="Ma B."/>
            <person name="Shi X."/>
            <person name="Liu H."/>
            <person name="Dong L."/>
            <person name="Sun H."/>
            <person name="Cao Y."/>
            <person name="Gao Q."/>
            <person name="Zheng S."/>
            <person name="Li Y."/>
            <person name="Yu Y."/>
            <person name="Du H."/>
            <person name="Qi M."/>
            <person name="Li Y."/>
            <person name="Yu H."/>
            <person name="Cui Y."/>
            <person name="Wang N."/>
            <person name="Chen C."/>
            <person name="Wu H."/>
            <person name="Zhao Y."/>
            <person name="Zhang J."/>
            <person name="Li Y."/>
            <person name="Zhou W."/>
            <person name="Zhang B."/>
            <person name="Hu W."/>
            <person name="Eijk M."/>
            <person name="Tang J."/>
            <person name="Witsenboer H."/>
            <person name="Zhao S."/>
            <person name="Li Z."/>
            <person name="Zhang A."/>
            <person name="Wang D."/>
            <person name="Liang C."/>
        </authorList>
    </citation>
    <scope>NUCLEOTIDE SEQUENCE [LARGE SCALE GENOMIC DNA]</scope>
    <source>
        <strain evidence="3">cv. G1812</strain>
    </source>
</reference>
<evidence type="ECO:0008006" key="5">
    <source>
        <dbReference type="Google" id="ProtNLM"/>
    </source>
</evidence>
<dbReference type="Pfam" id="PF08387">
    <property type="entry name" value="FBD"/>
    <property type="match status" value="1"/>
</dbReference>
<name>A0A8R7K4M2_TRIUA</name>
<protein>
    <recommendedName>
        <fullName evidence="5">FBD domain-containing protein</fullName>
    </recommendedName>
</protein>
<sequence>MEDTPCLERLLPLNPHNGPATIRVIRAPKLQILGILSKTISQLHLGTTIFQENDCVSLTTTMCTVKLLALDCSGLDFHAVLDFVKCFPCLEMLYICNTPDDNIKSVSKYSSLNNPIECLEHHLKKLVLKVYHGKGSEVHFARFFILNAKVLEIMEFGLVDNRDNEWMTNHCRELKVGDQASPCPRFVFKKFAFSTLRYNNRIHDLSMSDPF</sequence>
<dbReference type="InterPro" id="IPR055411">
    <property type="entry name" value="LRR_FXL15/At3g58940/PEG3-like"/>
</dbReference>
<dbReference type="Pfam" id="PF24758">
    <property type="entry name" value="LRR_At5g56370"/>
    <property type="match status" value="1"/>
</dbReference>
<dbReference type="Proteomes" id="UP000015106">
    <property type="component" value="Chromosome 1"/>
</dbReference>
<evidence type="ECO:0000313" key="4">
    <source>
        <dbReference type="Proteomes" id="UP000015106"/>
    </source>
</evidence>
<dbReference type="AlphaFoldDB" id="A0A8R7K4M2"/>
<evidence type="ECO:0000259" key="2">
    <source>
        <dbReference type="Pfam" id="PF24758"/>
    </source>
</evidence>
<reference evidence="3" key="3">
    <citation type="submission" date="2022-06" db="UniProtKB">
        <authorList>
            <consortium name="EnsemblPlants"/>
        </authorList>
    </citation>
    <scope>IDENTIFICATION</scope>
</reference>
<evidence type="ECO:0000313" key="3">
    <source>
        <dbReference type="EnsemblPlants" id="TuG1812G0100004452.01.T01"/>
    </source>
</evidence>
<reference evidence="4" key="1">
    <citation type="journal article" date="2013" name="Nature">
        <title>Draft genome of the wheat A-genome progenitor Triticum urartu.</title>
        <authorList>
            <person name="Ling H.Q."/>
            <person name="Zhao S."/>
            <person name="Liu D."/>
            <person name="Wang J."/>
            <person name="Sun H."/>
            <person name="Zhang C."/>
            <person name="Fan H."/>
            <person name="Li D."/>
            <person name="Dong L."/>
            <person name="Tao Y."/>
            <person name="Gao C."/>
            <person name="Wu H."/>
            <person name="Li Y."/>
            <person name="Cui Y."/>
            <person name="Guo X."/>
            <person name="Zheng S."/>
            <person name="Wang B."/>
            <person name="Yu K."/>
            <person name="Liang Q."/>
            <person name="Yang W."/>
            <person name="Lou X."/>
            <person name="Chen J."/>
            <person name="Feng M."/>
            <person name="Jian J."/>
            <person name="Zhang X."/>
            <person name="Luo G."/>
            <person name="Jiang Y."/>
            <person name="Liu J."/>
            <person name="Wang Z."/>
            <person name="Sha Y."/>
            <person name="Zhang B."/>
            <person name="Wu H."/>
            <person name="Tang D."/>
            <person name="Shen Q."/>
            <person name="Xue P."/>
            <person name="Zou S."/>
            <person name="Wang X."/>
            <person name="Liu X."/>
            <person name="Wang F."/>
            <person name="Yang Y."/>
            <person name="An X."/>
            <person name="Dong Z."/>
            <person name="Zhang K."/>
            <person name="Zhang X."/>
            <person name="Luo M.C."/>
            <person name="Dvorak J."/>
            <person name="Tong Y."/>
            <person name="Wang J."/>
            <person name="Yang H."/>
            <person name="Li Z."/>
            <person name="Wang D."/>
            <person name="Zhang A."/>
            <person name="Wang J."/>
        </authorList>
    </citation>
    <scope>NUCLEOTIDE SEQUENCE</scope>
    <source>
        <strain evidence="4">cv. G1812</strain>
    </source>
</reference>
<feature type="domain" description="F-box/LRR-repeat protein 15/At3g58940/PEG3-like LRR" evidence="2">
    <location>
        <begin position="1"/>
        <end position="95"/>
    </location>
</feature>
<feature type="domain" description="FBD" evidence="1">
    <location>
        <begin position="114"/>
        <end position="155"/>
    </location>
</feature>
<accession>A0A8R7K4M2</accession>
<proteinExistence type="predicted"/>
<dbReference type="InterPro" id="IPR055302">
    <property type="entry name" value="F-box_dom-containing"/>
</dbReference>
<dbReference type="EnsemblPlants" id="TuG1812G0100004452.01.T01">
    <property type="protein sequence ID" value="TuG1812G0100004452.01.T01"/>
    <property type="gene ID" value="TuG1812G0100004452.01"/>
</dbReference>
<dbReference type="PANTHER" id="PTHR32141:SF168">
    <property type="entry name" value="OS12G0595200 PROTEIN"/>
    <property type="match status" value="1"/>
</dbReference>
<organism evidence="3 4">
    <name type="scientific">Triticum urartu</name>
    <name type="common">Red wild einkorn</name>
    <name type="synonym">Crithodium urartu</name>
    <dbReference type="NCBI Taxonomy" id="4572"/>
    <lineage>
        <taxon>Eukaryota</taxon>
        <taxon>Viridiplantae</taxon>
        <taxon>Streptophyta</taxon>
        <taxon>Embryophyta</taxon>
        <taxon>Tracheophyta</taxon>
        <taxon>Spermatophyta</taxon>
        <taxon>Magnoliopsida</taxon>
        <taxon>Liliopsida</taxon>
        <taxon>Poales</taxon>
        <taxon>Poaceae</taxon>
        <taxon>BOP clade</taxon>
        <taxon>Pooideae</taxon>
        <taxon>Triticodae</taxon>
        <taxon>Triticeae</taxon>
        <taxon>Triticinae</taxon>
        <taxon>Triticum</taxon>
    </lineage>
</organism>